<feature type="region of interest" description="Disordered" evidence="1">
    <location>
        <begin position="1"/>
        <end position="94"/>
    </location>
</feature>
<sequence length="94" mass="10228">MNEGDHPRQKKRWRLLTDSPLLQDSGMRAVGDSEPSPVPLSRTGSSSGIVRRLWDNVTKDDRSRSPIQYSNSAPTSNSSAHDPISGRASQVGAI</sequence>
<name>A0A1B7MMF6_9AGAM</name>
<accession>A0A1B7MMF6</accession>
<dbReference type="Proteomes" id="UP000092154">
    <property type="component" value="Unassembled WGS sequence"/>
</dbReference>
<evidence type="ECO:0000313" key="3">
    <source>
        <dbReference type="Proteomes" id="UP000092154"/>
    </source>
</evidence>
<proteinExistence type="predicted"/>
<reference evidence="2 3" key="1">
    <citation type="submission" date="2016-06" db="EMBL/GenBank/DDBJ databases">
        <title>Comparative genomics of the ectomycorrhizal sister species Rhizopogon vinicolor and Rhizopogon vesiculosus (Basidiomycota: Boletales) reveals a divergence of the mating type B locus.</title>
        <authorList>
            <consortium name="DOE Joint Genome Institute"/>
            <person name="Mujic A.B."/>
            <person name="Kuo A."/>
            <person name="Tritt A."/>
            <person name="Lipzen A."/>
            <person name="Chen C."/>
            <person name="Johnson J."/>
            <person name="Sharma A."/>
            <person name="Barry K."/>
            <person name="Grigoriev I.V."/>
            <person name="Spatafora J.W."/>
        </authorList>
    </citation>
    <scope>NUCLEOTIDE SEQUENCE [LARGE SCALE GENOMIC DNA]</scope>
    <source>
        <strain evidence="2 3">AM-OR11-026</strain>
    </source>
</reference>
<dbReference type="InParanoid" id="A0A1B7MMF6"/>
<organism evidence="2 3">
    <name type="scientific">Rhizopogon vinicolor AM-OR11-026</name>
    <dbReference type="NCBI Taxonomy" id="1314800"/>
    <lineage>
        <taxon>Eukaryota</taxon>
        <taxon>Fungi</taxon>
        <taxon>Dikarya</taxon>
        <taxon>Basidiomycota</taxon>
        <taxon>Agaricomycotina</taxon>
        <taxon>Agaricomycetes</taxon>
        <taxon>Agaricomycetidae</taxon>
        <taxon>Boletales</taxon>
        <taxon>Suillineae</taxon>
        <taxon>Rhizopogonaceae</taxon>
        <taxon>Rhizopogon</taxon>
    </lineage>
</organism>
<dbReference type="EMBL" id="KV448708">
    <property type="protein sequence ID" value="OAX33784.1"/>
    <property type="molecule type" value="Genomic_DNA"/>
</dbReference>
<evidence type="ECO:0000313" key="2">
    <source>
        <dbReference type="EMBL" id="OAX33784.1"/>
    </source>
</evidence>
<protein>
    <submittedName>
        <fullName evidence="2">Uncharacterized protein</fullName>
    </submittedName>
</protein>
<gene>
    <name evidence="2" type="ORF">K503DRAFT_492496</name>
</gene>
<feature type="compositionally biased region" description="Polar residues" evidence="1">
    <location>
        <begin position="65"/>
        <end position="80"/>
    </location>
</feature>
<keyword evidence="3" id="KW-1185">Reference proteome</keyword>
<dbReference type="AlphaFoldDB" id="A0A1B7MMF6"/>
<feature type="compositionally biased region" description="Basic and acidic residues" evidence="1">
    <location>
        <begin position="52"/>
        <end position="64"/>
    </location>
</feature>
<evidence type="ECO:0000256" key="1">
    <source>
        <dbReference type="SAM" id="MobiDB-lite"/>
    </source>
</evidence>